<proteinExistence type="predicted"/>
<dbReference type="AlphaFoldDB" id="A0A4R8ZCS0"/>
<organism evidence="2 3">
    <name type="scientific">Cryobacterium lyxosi</name>
    <dbReference type="NCBI Taxonomy" id="1259228"/>
    <lineage>
        <taxon>Bacteria</taxon>
        <taxon>Bacillati</taxon>
        <taxon>Actinomycetota</taxon>
        <taxon>Actinomycetes</taxon>
        <taxon>Micrococcales</taxon>
        <taxon>Microbacteriaceae</taxon>
        <taxon>Cryobacterium</taxon>
    </lineage>
</organism>
<dbReference type="OrthoDB" id="3579809at2"/>
<protein>
    <recommendedName>
        <fullName evidence="4">AsnC family protein</fullName>
    </recommendedName>
</protein>
<evidence type="ECO:0000256" key="1">
    <source>
        <dbReference type="SAM" id="MobiDB-lite"/>
    </source>
</evidence>
<evidence type="ECO:0000313" key="3">
    <source>
        <dbReference type="Proteomes" id="UP000298424"/>
    </source>
</evidence>
<dbReference type="EMBL" id="SOGT01000012">
    <property type="protein sequence ID" value="TFD25132.1"/>
    <property type="molecule type" value="Genomic_DNA"/>
</dbReference>
<feature type="compositionally biased region" description="Basic residues" evidence="1">
    <location>
        <begin position="84"/>
        <end position="100"/>
    </location>
</feature>
<reference evidence="2 3" key="1">
    <citation type="submission" date="2019-03" db="EMBL/GenBank/DDBJ databases">
        <title>Genomics of glacier-inhabiting Cryobacterium strains.</title>
        <authorList>
            <person name="Liu Q."/>
            <person name="Xin Y.-H."/>
        </authorList>
    </citation>
    <scope>NUCLEOTIDE SEQUENCE [LARGE SCALE GENOMIC DNA]</scope>
    <source>
        <strain evidence="2 3">TMT1-1</strain>
    </source>
</reference>
<feature type="region of interest" description="Disordered" evidence="1">
    <location>
        <begin position="1"/>
        <end position="31"/>
    </location>
</feature>
<evidence type="ECO:0008006" key="4">
    <source>
        <dbReference type="Google" id="ProtNLM"/>
    </source>
</evidence>
<keyword evidence="3" id="KW-1185">Reference proteome</keyword>
<name>A0A4R8ZCS0_9MICO</name>
<sequence length="100" mass="11042">MTSVTPDSHDQFDEGTAEPLPLPTDETAPHIARPYRALERELERAVRDRVDVNLRVTAAVNAMRDGGCSWADIARLLGTAPQTAHKKYSKPRPPRAPKDA</sequence>
<comment type="caution">
    <text evidence="2">The sequence shown here is derived from an EMBL/GenBank/DDBJ whole genome shotgun (WGS) entry which is preliminary data.</text>
</comment>
<accession>A0A4R8ZCS0</accession>
<gene>
    <name evidence="2" type="ORF">E3T27_10150</name>
</gene>
<evidence type="ECO:0000313" key="2">
    <source>
        <dbReference type="EMBL" id="TFD25132.1"/>
    </source>
</evidence>
<dbReference type="Proteomes" id="UP000298424">
    <property type="component" value="Unassembled WGS sequence"/>
</dbReference>
<feature type="region of interest" description="Disordered" evidence="1">
    <location>
        <begin position="79"/>
        <end position="100"/>
    </location>
</feature>
<dbReference type="RefSeq" id="WP_104198160.1">
    <property type="nucleotide sequence ID" value="NZ_SOGT01000012.1"/>
</dbReference>